<evidence type="ECO:0000256" key="5">
    <source>
        <dbReference type="ARBA" id="ARBA00022989"/>
    </source>
</evidence>
<keyword evidence="9" id="KW-1185">Reference proteome</keyword>
<dbReference type="EMBL" id="JALJOT010000002">
    <property type="protein sequence ID" value="KAK9917396.1"/>
    <property type="molecule type" value="Genomic_DNA"/>
</dbReference>
<evidence type="ECO:0000256" key="1">
    <source>
        <dbReference type="ARBA" id="ARBA00004141"/>
    </source>
</evidence>
<comment type="subcellular location">
    <subcellularLocation>
        <location evidence="1">Membrane</location>
        <topology evidence="1">Multi-pass membrane protein</topology>
    </subcellularLocation>
</comment>
<comment type="similarity">
    <text evidence="7">Belongs to the MPDU1 (TC 2.A.43.3) family.</text>
</comment>
<evidence type="ECO:0000256" key="3">
    <source>
        <dbReference type="ARBA" id="ARBA00022692"/>
    </source>
</evidence>
<evidence type="ECO:0000313" key="8">
    <source>
        <dbReference type="EMBL" id="KAK9917396.1"/>
    </source>
</evidence>
<evidence type="ECO:0000256" key="7">
    <source>
        <dbReference type="ARBA" id="ARBA00038475"/>
    </source>
</evidence>
<keyword evidence="2" id="KW-0813">Transport</keyword>
<keyword evidence="6" id="KW-0472">Membrane</keyword>
<sequence length="208" mass="22243">MAEALLPEDFRLLLGMGSAICPTVSIHLQSFRRKESGILKAALAGGAKERHRSGPGYCVVAGSFTRSVPQIVRILKNKSVKGISLAAQYAELVAYSITVAYNLDHGYAFSTYGDTAACWVQDVILILLIARYRGNSGELSPVTSGLNLAGNLARTFTTLVLTQDLINLAGTLVQAILNGILVWQSVSSAKRMQDEVPQSFSSPDVKAA</sequence>
<name>A0ABR2Z0A4_9CHLO</name>
<accession>A0ABR2Z0A4</accession>
<dbReference type="InterPro" id="IPR006603">
    <property type="entry name" value="PQ-loop_rpt"/>
</dbReference>
<comment type="caution">
    <text evidence="8">The sequence shown here is derived from an EMBL/GenBank/DDBJ whole genome shotgun (WGS) entry which is preliminary data.</text>
</comment>
<reference evidence="8 9" key="1">
    <citation type="journal article" date="2024" name="Nat. Commun.">
        <title>Phylogenomics reveals the evolutionary origins of lichenization in chlorophyte algae.</title>
        <authorList>
            <person name="Puginier C."/>
            <person name="Libourel C."/>
            <person name="Otte J."/>
            <person name="Skaloud P."/>
            <person name="Haon M."/>
            <person name="Grisel S."/>
            <person name="Petersen M."/>
            <person name="Berrin J.G."/>
            <person name="Delaux P.M."/>
            <person name="Dal Grande F."/>
            <person name="Keller J."/>
        </authorList>
    </citation>
    <scope>NUCLEOTIDE SEQUENCE [LARGE SCALE GENOMIC DNA]</scope>
    <source>
        <strain evidence="8 9">SAG 216-7</strain>
    </source>
</reference>
<keyword evidence="4" id="KW-0677">Repeat</keyword>
<keyword evidence="5" id="KW-1133">Transmembrane helix</keyword>
<organism evidence="8 9">
    <name type="scientific">Coccomyxa subellipsoidea</name>
    <dbReference type="NCBI Taxonomy" id="248742"/>
    <lineage>
        <taxon>Eukaryota</taxon>
        <taxon>Viridiplantae</taxon>
        <taxon>Chlorophyta</taxon>
        <taxon>core chlorophytes</taxon>
        <taxon>Trebouxiophyceae</taxon>
        <taxon>Trebouxiophyceae incertae sedis</taxon>
        <taxon>Coccomyxaceae</taxon>
        <taxon>Coccomyxa</taxon>
    </lineage>
</organism>
<gene>
    <name evidence="8" type="ORF">WJX75_003898</name>
</gene>
<dbReference type="Proteomes" id="UP001491310">
    <property type="component" value="Unassembled WGS sequence"/>
</dbReference>
<dbReference type="InterPro" id="IPR016817">
    <property type="entry name" value="MannP-dilichol_defect-1"/>
</dbReference>
<evidence type="ECO:0008006" key="10">
    <source>
        <dbReference type="Google" id="ProtNLM"/>
    </source>
</evidence>
<dbReference type="Pfam" id="PF04193">
    <property type="entry name" value="PQ-loop"/>
    <property type="match status" value="1"/>
</dbReference>
<proteinExistence type="inferred from homology"/>
<keyword evidence="3" id="KW-0812">Transmembrane</keyword>
<evidence type="ECO:0000256" key="4">
    <source>
        <dbReference type="ARBA" id="ARBA00022737"/>
    </source>
</evidence>
<dbReference type="PANTHER" id="PTHR12226:SF2">
    <property type="entry name" value="MANNOSE-P-DOLICHOL UTILIZATION DEFECT 1 PROTEIN"/>
    <property type="match status" value="1"/>
</dbReference>
<evidence type="ECO:0000256" key="6">
    <source>
        <dbReference type="ARBA" id="ARBA00023136"/>
    </source>
</evidence>
<dbReference type="PANTHER" id="PTHR12226">
    <property type="entry name" value="MANNOSE-P-DOLICHOL UTILIZATION DEFECT 1 LEC35 -RELATED"/>
    <property type="match status" value="1"/>
</dbReference>
<evidence type="ECO:0000313" key="9">
    <source>
        <dbReference type="Proteomes" id="UP001491310"/>
    </source>
</evidence>
<protein>
    <recommendedName>
        <fullName evidence="10">Mannose-P-dolichol utilization defect 1 protein homolog</fullName>
    </recommendedName>
</protein>
<evidence type="ECO:0000256" key="2">
    <source>
        <dbReference type="ARBA" id="ARBA00022448"/>
    </source>
</evidence>
<dbReference type="Gene3D" id="1.20.1280.290">
    <property type="match status" value="1"/>
</dbReference>